<gene>
    <name evidence="8" type="ORF">F4V43_14430</name>
</gene>
<dbReference type="OrthoDB" id="8215804at2"/>
<organism evidence="8 9">
    <name type="scientific">Paenibacillus spiritus</name>
    <dbReference type="NCBI Taxonomy" id="2496557"/>
    <lineage>
        <taxon>Bacteria</taxon>
        <taxon>Bacillati</taxon>
        <taxon>Bacillota</taxon>
        <taxon>Bacilli</taxon>
        <taxon>Bacillales</taxon>
        <taxon>Paenibacillaceae</taxon>
        <taxon>Paenibacillus</taxon>
    </lineage>
</organism>
<evidence type="ECO:0000256" key="4">
    <source>
        <dbReference type="ARBA" id="ARBA00022989"/>
    </source>
</evidence>
<evidence type="ECO:0000313" key="8">
    <source>
        <dbReference type="EMBL" id="KAA9000330.1"/>
    </source>
</evidence>
<comment type="subcellular location">
    <subcellularLocation>
        <location evidence="1">Membrane</location>
        <topology evidence="1">Multi-pass membrane protein</topology>
    </subcellularLocation>
</comment>
<feature type="transmembrane region" description="Helical" evidence="6">
    <location>
        <begin position="501"/>
        <end position="519"/>
    </location>
</feature>
<feature type="transmembrane region" description="Helical" evidence="6">
    <location>
        <begin position="427"/>
        <end position="450"/>
    </location>
</feature>
<evidence type="ECO:0000256" key="6">
    <source>
        <dbReference type="SAM" id="Phobius"/>
    </source>
</evidence>
<feature type="transmembrane region" description="Helical" evidence="6">
    <location>
        <begin position="623"/>
        <end position="639"/>
    </location>
</feature>
<evidence type="ECO:0000256" key="1">
    <source>
        <dbReference type="ARBA" id="ARBA00004141"/>
    </source>
</evidence>
<evidence type="ECO:0000256" key="5">
    <source>
        <dbReference type="ARBA" id="ARBA00023136"/>
    </source>
</evidence>
<evidence type="ECO:0000313" key="9">
    <source>
        <dbReference type="Proteomes" id="UP000367750"/>
    </source>
</evidence>
<dbReference type="RefSeq" id="WP_150458959.1">
    <property type="nucleotide sequence ID" value="NZ_VYKK01000021.1"/>
</dbReference>
<keyword evidence="5 6" id="KW-0472">Membrane</keyword>
<dbReference type="GO" id="GO:0015093">
    <property type="term" value="F:ferrous iron transmembrane transporter activity"/>
    <property type="evidence" value="ECO:0007669"/>
    <property type="project" value="TreeGrafter"/>
</dbReference>
<dbReference type="PANTHER" id="PTHR31632:SF2">
    <property type="entry name" value="PLASMA MEMBRANE IRON PERMEASE"/>
    <property type="match status" value="1"/>
</dbReference>
<feature type="transmembrane region" description="Helical" evidence="6">
    <location>
        <begin position="570"/>
        <end position="588"/>
    </location>
</feature>
<proteinExistence type="inferred from homology"/>
<accession>A0A5J5G1C9</accession>
<feature type="transmembrane region" description="Helical" evidence="6">
    <location>
        <begin position="539"/>
        <end position="563"/>
    </location>
</feature>
<feature type="transmembrane region" description="Helical" evidence="6">
    <location>
        <begin position="462"/>
        <end position="481"/>
    </location>
</feature>
<evidence type="ECO:0000256" key="7">
    <source>
        <dbReference type="SAM" id="SignalP"/>
    </source>
</evidence>
<evidence type="ECO:0000256" key="3">
    <source>
        <dbReference type="ARBA" id="ARBA00022692"/>
    </source>
</evidence>
<dbReference type="AlphaFoldDB" id="A0A5J5G1C9"/>
<comment type="caution">
    <text evidence="8">The sequence shown here is derived from an EMBL/GenBank/DDBJ whole genome shotgun (WGS) entry which is preliminary data.</text>
</comment>
<comment type="similarity">
    <text evidence="2">Belongs to the oxidase-dependent Fe transporter (OFeT) (TC 9.A.10.1) family.</text>
</comment>
<keyword evidence="3 6" id="KW-0812">Transmembrane</keyword>
<dbReference type="InterPro" id="IPR004923">
    <property type="entry name" value="FTR1/Fip1/EfeU"/>
</dbReference>
<dbReference type="PANTHER" id="PTHR31632">
    <property type="entry name" value="IRON TRANSPORTER FTH1"/>
    <property type="match status" value="1"/>
</dbReference>
<keyword evidence="7" id="KW-0732">Signal</keyword>
<dbReference type="EMBL" id="VYKK01000021">
    <property type="protein sequence ID" value="KAA9000330.1"/>
    <property type="molecule type" value="Genomic_DNA"/>
</dbReference>
<feature type="chain" id="PRO_5039676730" evidence="7">
    <location>
        <begin position="42"/>
        <end position="663"/>
    </location>
</feature>
<reference evidence="8 9" key="1">
    <citation type="submission" date="2019-09" db="EMBL/GenBank/DDBJ databases">
        <title>Bacillus ochoae sp. nov., Paenibacillus whitsoniae sp. nov., Paenibacillus spiritus sp. nov. Isolated from the Mars Exploration Rover during spacecraft assembly.</title>
        <authorList>
            <person name="Seuylemezian A."/>
            <person name="Vaishampayan P."/>
        </authorList>
    </citation>
    <scope>NUCLEOTIDE SEQUENCE [LARGE SCALE GENOMIC DNA]</scope>
    <source>
        <strain evidence="8 9">MER_111</strain>
    </source>
</reference>
<protein>
    <submittedName>
        <fullName evidence="8">Iron permease</fullName>
    </submittedName>
</protein>
<keyword evidence="4 6" id="KW-1133">Transmembrane helix</keyword>
<name>A0A5J5G1C9_9BACL</name>
<sequence>MKHISTTLAYGRGIPMIYTSLKRRLQAGALAAALTAGALLAAPGTAAAEAAPGRQPAAASAQTAAGLLPAGSADRSAAAQAAQARLDALFPPVGSALVAAGGGEWNEAAADLATFAGLWGEAKTQADSAHAGLAGEVDAALEAASSALAAGGGPAARQALSTLAGAVDAYASAAAAPGGEETAAAGPKAAAGLLPAAGQARDAARAADWDAAEAAYRSLVDGWAPVERAVRQDNAAVYGQLETKMSLLRIALQAEPVRAEAALAEAEALRGLLESYSKGLKPSAAETEVSRAAAASIEGLIGHLDQAITDAEAGRAAEAAASVERFIADWPSVEGRVQISSPSAYTRLENESAEAAGYLLSDPPKLDRALATMKTMRDELTPLSGEARYTFWDAALVLLREGLEAILVLAAMLAFARRSGRPRAARWVWSGAAAGLAASLALASGLTLLVASAAAGGAREAIEGYVGLAAVVMMLAVGRWLHGKSGTAAWNRYVGSRMEGALAGGSLWTVFGVTLLAVLREGAETAIFYAGMAPSMDLSQMLLGIVLALALLGAAGYAILALSARLPIGAFFRTAALLIYYLVFRFLGESIHALQVAGHAPAHVSDSLPVVGWLGLYPTWETAIPQAALLLLLFGESLLRRRAERARRTAADASQARSLDPGA</sequence>
<evidence type="ECO:0000256" key="2">
    <source>
        <dbReference type="ARBA" id="ARBA00008333"/>
    </source>
</evidence>
<feature type="transmembrane region" description="Helical" evidence="6">
    <location>
        <begin position="391"/>
        <end position="415"/>
    </location>
</feature>
<dbReference type="GO" id="GO:0033573">
    <property type="term" value="C:high-affinity iron permease complex"/>
    <property type="evidence" value="ECO:0007669"/>
    <property type="project" value="InterPro"/>
</dbReference>
<dbReference type="Proteomes" id="UP000367750">
    <property type="component" value="Unassembled WGS sequence"/>
</dbReference>
<dbReference type="Pfam" id="PF03239">
    <property type="entry name" value="FTR1"/>
    <property type="match status" value="1"/>
</dbReference>
<feature type="signal peptide" evidence="7">
    <location>
        <begin position="1"/>
        <end position="41"/>
    </location>
</feature>
<keyword evidence="9" id="KW-1185">Reference proteome</keyword>